<reference evidence="2" key="1">
    <citation type="journal article" date="2014" name="Int. J. Syst. Evol. Microbiol.">
        <title>Complete genome sequence of Corynebacterium casei LMG S-19264T (=DSM 44701T), isolated from a smear-ripened cheese.</title>
        <authorList>
            <consortium name="US DOE Joint Genome Institute (JGI-PGF)"/>
            <person name="Walter F."/>
            <person name="Albersmeier A."/>
            <person name="Kalinowski J."/>
            <person name="Ruckert C."/>
        </authorList>
    </citation>
    <scope>NUCLEOTIDE SEQUENCE</scope>
    <source>
        <strain evidence="2">CGMCC 1.15290</strain>
    </source>
</reference>
<dbReference type="InterPro" id="IPR043732">
    <property type="entry name" value="DUF5675"/>
</dbReference>
<proteinExistence type="predicted"/>
<dbReference type="RefSeq" id="WP_188952417.1">
    <property type="nucleotide sequence ID" value="NZ_BMIB01000002.1"/>
</dbReference>
<evidence type="ECO:0000313" key="3">
    <source>
        <dbReference type="Proteomes" id="UP000627292"/>
    </source>
</evidence>
<gene>
    <name evidence="2" type="ORF">GCM10011379_24290</name>
</gene>
<reference evidence="2" key="2">
    <citation type="submission" date="2020-09" db="EMBL/GenBank/DDBJ databases">
        <authorList>
            <person name="Sun Q."/>
            <person name="Zhou Y."/>
        </authorList>
    </citation>
    <scope>NUCLEOTIDE SEQUENCE</scope>
    <source>
        <strain evidence="2">CGMCC 1.15290</strain>
    </source>
</reference>
<accession>A0A917IYQ2</accession>
<evidence type="ECO:0000259" key="1">
    <source>
        <dbReference type="Pfam" id="PF18925"/>
    </source>
</evidence>
<sequence length="133" mass="15113">MELKLLRTYHEEGTNGELFVNNKLFCYTIELPWKDNQQQVSCIMEGTYNLVKRHSVNHSHHLLLKGVEGRELILIHPANNTLKELRGCISPVKVLTAPGCGDSSRAVFEPLLKMVYQSLKKQQTVTITIAKKP</sequence>
<dbReference type="Pfam" id="PF18925">
    <property type="entry name" value="DUF5675"/>
    <property type="match status" value="1"/>
</dbReference>
<protein>
    <recommendedName>
        <fullName evidence="1">DUF5675 domain-containing protein</fullName>
    </recommendedName>
</protein>
<organism evidence="2 3">
    <name type="scientific">Filimonas zeae</name>
    <dbReference type="NCBI Taxonomy" id="1737353"/>
    <lineage>
        <taxon>Bacteria</taxon>
        <taxon>Pseudomonadati</taxon>
        <taxon>Bacteroidota</taxon>
        <taxon>Chitinophagia</taxon>
        <taxon>Chitinophagales</taxon>
        <taxon>Chitinophagaceae</taxon>
        <taxon>Filimonas</taxon>
    </lineage>
</organism>
<comment type="caution">
    <text evidence="2">The sequence shown here is derived from an EMBL/GenBank/DDBJ whole genome shotgun (WGS) entry which is preliminary data.</text>
</comment>
<keyword evidence="3" id="KW-1185">Reference proteome</keyword>
<feature type="domain" description="DUF5675" evidence="1">
    <location>
        <begin position="5"/>
        <end position="116"/>
    </location>
</feature>
<dbReference type="Proteomes" id="UP000627292">
    <property type="component" value="Unassembled WGS sequence"/>
</dbReference>
<dbReference type="AlphaFoldDB" id="A0A917IYQ2"/>
<evidence type="ECO:0000313" key="2">
    <source>
        <dbReference type="EMBL" id="GGH68215.1"/>
    </source>
</evidence>
<dbReference type="EMBL" id="BMIB01000002">
    <property type="protein sequence ID" value="GGH68215.1"/>
    <property type="molecule type" value="Genomic_DNA"/>
</dbReference>
<name>A0A917IYQ2_9BACT</name>